<reference evidence="2" key="1">
    <citation type="submission" date="2018-06" db="EMBL/GenBank/DDBJ databases">
        <authorList>
            <consortium name="Pathogen Informatics"/>
        </authorList>
    </citation>
    <scope>NUCLEOTIDE SEQUENCE [LARGE SCALE GENOMIC DNA]</scope>
    <source>
        <strain evidence="2">NCTC10115</strain>
    </source>
</reference>
<dbReference type="EMBL" id="LS991952">
    <property type="protein sequence ID" value="SYV94107.1"/>
    <property type="molecule type" value="Genomic_DNA"/>
</dbReference>
<accession>A0A3B0PDR9</accession>
<evidence type="ECO:0000313" key="1">
    <source>
        <dbReference type="EMBL" id="SYV94107.1"/>
    </source>
</evidence>
<protein>
    <submittedName>
        <fullName evidence="1">Uncharacterized protein</fullName>
    </submittedName>
</protein>
<evidence type="ECO:0000313" key="2">
    <source>
        <dbReference type="Proteomes" id="UP000260136"/>
    </source>
</evidence>
<dbReference type="AlphaFoldDB" id="A0A3B0PDR9"/>
<dbReference type="Proteomes" id="UP000260136">
    <property type="component" value="Chromosome"/>
</dbReference>
<name>A0A3B0PDR9_MYCGL</name>
<sequence length="196" mass="21991">MINNIRLYTPAYFVIGANVVKQNLVNPNGLLNAQQTAIYSLHLGLVPAPISAITNNNQFGYKISANYYNSDNLNYSNLFVSGVISQTKVAQITNNVNLFNEFFSASHTTRLNLSKINSKTRTAYHYSVQEDRFSQTNNSYPNLVGILIIKDEMLGFLYSADSYNLLSQINYYLISDDISMAGFDLLTTIALKDGKW</sequence>
<gene>
    <name evidence="1" type="ORF">NCTC10115_00414</name>
</gene>
<proteinExistence type="predicted"/>
<organism evidence="1 2">
    <name type="scientific">Mycoplasmoides gallisepticum</name>
    <name type="common">Mycoplasma gallisepticum</name>
    <dbReference type="NCBI Taxonomy" id="2096"/>
    <lineage>
        <taxon>Bacteria</taxon>
        <taxon>Bacillati</taxon>
        <taxon>Mycoplasmatota</taxon>
        <taxon>Mycoplasmoidales</taxon>
        <taxon>Mycoplasmoidaceae</taxon>
        <taxon>Mycoplasmoides</taxon>
    </lineage>
</organism>
<feature type="non-terminal residue" evidence="1">
    <location>
        <position position="196"/>
    </location>
</feature>